<dbReference type="Gene3D" id="3.30.420.40">
    <property type="match status" value="1"/>
</dbReference>
<evidence type="ECO:0000256" key="9">
    <source>
        <dbReference type="ARBA" id="ARBA00049060"/>
    </source>
</evidence>
<dbReference type="Pfam" id="PF01380">
    <property type="entry name" value="SIS"/>
    <property type="match status" value="1"/>
</dbReference>
<dbReference type="PROSITE" id="PS00356">
    <property type="entry name" value="HTH_LACI_1"/>
    <property type="match status" value="1"/>
</dbReference>
<feature type="domain" description="HTH rpiR-type" evidence="12">
    <location>
        <begin position="395"/>
        <end position="471"/>
    </location>
</feature>
<feature type="compositionally biased region" description="Basic and acidic residues" evidence="11">
    <location>
        <begin position="1"/>
        <end position="31"/>
    </location>
</feature>
<dbReference type="InterPro" id="IPR001347">
    <property type="entry name" value="SIS_dom"/>
</dbReference>
<protein>
    <recommendedName>
        <fullName evidence="10">Glucokinase</fullName>
        <ecNumber evidence="10">2.7.1.2</ecNumber>
    </recommendedName>
    <alternativeName>
        <fullName evidence="10">Glucose kinase</fullName>
    </alternativeName>
</protein>
<evidence type="ECO:0000256" key="3">
    <source>
        <dbReference type="ARBA" id="ARBA00022777"/>
    </source>
</evidence>
<dbReference type="Gene3D" id="1.10.10.10">
    <property type="entry name" value="Winged helix-like DNA-binding domain superfamily/Winged helix DNA-binding domain"/>
    <property type="match status" value="1"/>
</dbReference>
<evidence type="ECO:0000313" key="15">
    <source>
        <dbReference type="RefSeq" id="WP_084545272.1"/>
    </source>
</evidence>
<dbReference type="GO" id="GO:0004340">
    <property type="term" value="F:glucokinase activity"/>
    <property type="evidence" value="ECO:0007669"/>
    <property type="project" value="UniProtKB-UniRule"/>
</dbReference>
<keyword evidence="8" id="KW-0511">Multifunctional enzyme</keyword>
<evidence type="ECO:0000256" key="2">
    <source>
        <dbReference type="ARBA" id="ARBA00022679"/>
    </source>
</evidence>
<name>A0A8B6XBV8_9BURK</name>
<keyword evidence="10" id="KW-0963">Cytoplasm</keyword>
<feature type="region of interest" description="Disordered" evidence="11">
    <location>
        <begin position="1"/>
        <end position="42"/>
    </location>
</feature>
<evidence type="ECO:0000256" key="6">
    <source>
        <dbReference type="ARBA" id="ARBA00023152"/>
    </source>
</evidence>
<comment type="similarity">
    <text evidence="10">Belongs to the bacterial glucokinase family.</text>
</comment>
<dbReference type="SUPFAM" id="SSF53697">
    <property type="entry name" value="SIS domain"/>
    <property type="match status" value="1"/>
</dbReference>
<dbReference type="RefSeq" id="WP_084545272.1">
    <property type="nucleotide sequence ID" value="NZ_KI519499.1"/>
</dbReference>
<evidence type="ECO:0000313" key="14">
    <source>
        <dbReference type="Proteomes" id="UP000675920"/>
    </source>
</evidence>
<dbReference type="PROSITE" id="PS51464">
    <property type="entry name" value="SIS"/>
    <property type="match status" value="1"/>
</dbReference>
<comment type="caution">
    <text evidence="10">Lacks conserved residue(s) required for the propagation of feature annotation.</text>
</comment>
<dbReference type="PANTHER" id="PTHR47690:SF1">
    <property type="entry name" value="GLUCOKINASE"/>
    <property type="match status" value="1"/>
</dbReference>
<dbReference type="InterPro" id="IPR000281">
    <property type="entry name" value="HTH_RpiR"/>
</dbReference>
<dbReference type="PROSITE" id="PS51071">
    <property type="entry name" value="HTH_RPIR"/>
    <property type="match status" value="1"/>
</dbReference>
<evidence type="ECO:0000256" key="8">
    <source>
        <dbReference type="ARBA" id="ARBA00023268"/>
    </source>
</evidence>
<evidence type="ECO:0000256" key="11">
    <source>
        <dbReference type="SAM" id="MobiDB-lite"/>
    </source>
</evidence>
<dbReference type="Gene3D" id="3.40.367.20">
    <property type="match status" value="2"/>
</dbReference>
<evidence type="ECO:0000256" key="1">
    <source>
        <dbReference type="ARBA" id="ARBA00007693"/>
    </source>
</evidence>
<reference evidence="15" key="2">
    <citation type="submission" date="2025-08" db="UniProtKB">
        <authorList>
            <consortium name="RefSeq"/>
        </authorList>
    </citation>
    <scope>IDENTIFICATION</scope>
</reference>
<dbReference type="Proteomes" id="UP000675920">
    <property type="component" value="Unplaced"/>
</dbReference>
<dbReference type="GO" id="GO:0005829">
    <property type="term" value="C:cytosol"/>
    <property type="evidence" value="ECO:0007669"/>
    <property type="project" value="TreeGrafter"/>
</dbReference>
<keyword evidence="10" id="KW-0067">ATP-binding</keyword>
<dbReference type="OrthoDB" id="257751at2"/>
<dbReference type="InterPro" id="IPR050201">
    <property type="entry name" value="Bacterial_glucokinase"/>
</dbReference>
<organism evidence="14 15">
    <name type="scientific">Derxia gummosa DSM 723</name>
    <dbReference type="NCBI Taxonomy" id="1121388"/>
    <lineage>
        <taxon>Bacteria</taxon>
        <taxon>Pseudomonadati</taxon>
        <taxon>Pseudomonadota</taxon>
        <taxon>Betaproteobacteria</taxon>
        <taxon>Burkholderiales</taxon>
        <taxon>Alcaligenaceae</taxon>
        <taxon>Derxia</taxon>
    </lineage>
</organism>
<gene>
    <name evidence="10 15" type="primary">glk</name>
</gene>
<accession>A0A8B6XBV8</accession>
<comment type="similarity">
    <text evidence="1">In the N-terminal section; belongs to the bacterial glucokinase family.</text>
</comment>
<evidence type="ECO:0000259" key="12">
    <source>
        <dbReference type="PROSITE" id="PS51071"/>
    </source>
</evidence>
<sequence>MKKNDASPRRAADRPVTANEKDTELSADRAAPRRAPAGEPPRLLADIGATNARFALQWPGGGVESVAVLACDDHPSIVEAMRAYLAMQTAPRPRHAAVAIANPIDGDFVKMTNRDWHFSIEETRRALDLATLLVVNDFTALAMALPLLGPDDVRQIGGGAPRENSVIGLIGPGTGLGVSGLIPADDRWITLGSEGGHVSFSPMDAREIALLQFAWGELDHVSYERLVSGPGMELTLRALAEQAGVEAPALRAPEIVERAMAAADAARLASAGNSGAAASDTALASGSTPGSPAVDPADALCLDTVECFCRMLGTVASDVAVTLGAVGGIYIGGGVVPRLGELFDRSGFRARFEHKGRFEGYLRDIPTYLITAPNPAFLGVGAILAAHLDSLADETPLLDGIRTARERLSPAEQRVADWLLDHPRVFIGEPIAEIARQADVSQPTVIRFCRSLGFQGLADFKLKLASGLTGTVPVRHSSVKLGDAAPDLSAKVLDNTISAIVRFRDLLDTQAVERAINLLQGARRIEFYGMGNSGVVALDGQHKFFRFRIPTVAYSDASLQELAASLLGAGDVVVAVSSSGKHPDILHSVDLALAAGASVIAITPSHSPLARRATETIAVDHVEDNKRYISMVGRILHLLAIDVLAVGLAVRQMQQSPELRELFGDAGGGAFASIISHANG</sequence>
<reference evidence="15" key="1">
    <citation type="journal article" date="1998" name="J. Bacteriol.">
        <title>The glucose kinase of Bacillus subtilis.</title>
        <authorList>
            <person name="Skarlatos P."/>
            <person name="Dahl M.K."/>
        </authorList>
    </citation>
    <scope>NUCLEOTIDE SEQUENCE</scope>
</reference>
<keyword evidence="5" id="KW-0238">DNA-binding</keyword>
<dbReference type="InterPro" id="IPR046348">
    <property type="entry name" value="SIS_dom_sf"/>
</dbReference>
<evidence type="ECO:0000256" key="4">
    <source>
        <dbReference type="ARBA" id="ARBA00023015"/>
    </source>
</evidence>
<dbReference type="SUPFAM" id="SSF46689">
    <property type="entry name" value="Homeodomain-like"/>
    <property type="match status" value="1"/>
</dbReference>
<comment type="catalytic activity">
    <reaction evidence="9 10">
        <text>D-glucose + ATP = D-glucose 6-phosphate + ADP + H(+)</text>
        <dbReference type="Rhea" id="RHEA:17825"/>
        <dbReference type="ChEBI" id="CHEBI:4167"/>
        <dbReference type="ChEBI" id="CHEBI:15378"/>
        <dbReference type="ChEBI" id="CHEBI:30616"/>
        <dbReference type="ChEBI" id="CHEBI:61548"/>
        <dbReference type="ChEBI" id="CHEBI:456216"/>
        <dbReference type="EC" id="2.7.1.2"/>
    </reaction>
</comment>
<keyword evidence="7" id="KW-0804">Transcription</keyword>
<dbReference type="GO" id="GO:0005524">
    <property type="term" value="F:ATP binding"/>
    <property type="evidence" value="ECO:0007669"/>
    <property type="project" value="UniProtKB-UniRule"/>
</dbReference>
<keyword evidence="10" id="KW-0547">Nucleotide-binding</keyword>
<proteinExistence type="inferred from homology"/>
<dbReference type="PANTHER" id="PTHR47690">
    <property type="entry name" value="GLUCOKINASE"/>
    <property type="match status" value="1"/>
</dbReference>
<evidence type="ECO:0000256" key="10">
    <source>
        <dbReference type="HAMAP-Rule" id="MF_00524"/>
    </source>
</evidence>
<keyword evidence="4" id="KW-0805">Transcription regulation</keyword>
<dbReference type="CDD" id="cd05013">
    <property type="entry name" value="SIS_RpiR"/>
    <property type="match status" value="1"/>
</dbReference>
<dbReference type="GO" id="GO:0003700">
    <property type="term" value="F:DNA-binding transcription factor activity"/>
    <property type="evidence" value="ECO:0007669"/>
    <property type="project" value="InterPro"/>
</dbReference>
<feature type="domain" description="SIS" evidence="13">
    <location>
        <begin position="515"/>
        <end position="654"/>
    </location>
</feature>
<dbReference type="Gene3D" id="3.40.50.10490">
    <property type="entry name" value="Glucose-6-phosphate isomerase like protein, domain 1"/>
    <property type="match status" value="1"/>
</dbReference>
<evidence type="ECO:0000256" key="5">
    <source>
        <dbReference type="ARBA" id="ARBA00023125"/>
    </source>
</evidence>
<keyword evidence="3 10" id="KW-0418">Kinase</keyword>
<dbReference type="Pfam" id="PF02685">
    <property type="entry name" value="Glucokinase"/>
    <property type="match status" value="2"/>
</dbReference>
<dbReference type="NCBIfam" id="TIGR00749">
    <property type="entry name" value="glk"/>
    <property type="match status" value="1"/>
</dbReference>
<dbReference type="CDD" id="cd24008">
    <property type="entry name" value="ASKHA_NBD_GLK"/>
    <property type="match status" value="1"/>
</dbReference>
<dbReference type="InterPro" id="IPR036388">
    <property type="entry name" value="WH-like_DNA-bd_sf"/>
</dbReference>
<dbReference type="AlphaFoldDB" id="A0A8B6XBV8"/>
<feature type="compositionally biased region" description="Low complexity" evidence="11">
    <location>
        <begin position="33"/>
        <end position="42"/>
    </location>
</feature>
<keyword evidence="14" id="KW-1185">Reference proteome</keyword>
<dbReference type="Pfam" id="PF01418">
    <property type="entry name" value="HTH_6"/>
    <property type="match status" value="1"/>
</dbReference>
<evidence type="ECO:0000256" key="7">
    <source>
        <dbReference type="ARBA" id="ARBA00023163"/>
    </source>
</evidence>
<dbReference type="HAMAP" id="MF_00524">
    <property type="entry name" value="Glucokinase"/>
    <property type="match status" value="1"/>
</dbReference>
<dbReference type="EC" id="2.7.1.2" evidence="10"/>
<evidence type="ECO:0000259" key="13">
    <source>
        <dbReference type="PROSITE" id="PS51464"/>
    </source>
</evidence>
<comment type="subcellular location">
    <subcellularLocation>
        <location evidence="10">Cytoplasm</location>
    </subcellularLocation>
</comment>
<dbReference type="SUPFAM" id="SSF53067">
    <property type="entry name" value="Actin-like ATPase domain"/>
    <property type="match status" value="1"/>
</dbReference>
<dbReference type="GO" id="GO:0006096">
    <property type="term" value="P:glycolytic process"/>
    <property type="evidence" value="ECO:0007669"/>
    <property type="project" value="UniProtKB-UniRule"/>
</dbReference>
<keyword evidence="6 10" id="KW-0324">Glycolysis</keyword>
<dbReference type="InterPro" id="IPR043129">
    <property type="entry name" value="ATPase_NBD"/>
</dbReference>
<dbReference type="InterPro" id="IPR035472">
    <property type="entry name" value="RpiR-like_SIS"/>
</dbReference>
<keyword evidence="2 10" id="KW-0808">Transferase</keyword>
<dbReference type="InterPro" id="IPR009057">
    <property type="entry name" value="Homeodomain-like_sf"/>
</dbReference>
<dbReference type="GO" id="GO:0005536">
    <property type="term" value="F:D-glucose binding"/>
    <property type="evidence" value="ECO:0007669"/>
    <property type="project" value="InterPro"/>
</dbReference>
<dbReference type="InterPro" id="IPR003836">
    <property type="entry name" value="Glucokinase"/>
</dbReference>
<dbReference type="GO" id="GO:0003677">
    <property type="term" value="F:DNA binding"/>
    <property type="evidence" value="ECO:0007669"/>
    <property type="project" value="UniProtKB-KW"/>
</dbReference>